<dbReference type="AlphaFoldDB" id="A0AAJ1VAN1"/>
<dbReference type="GO" id="GO:0003677">
    <property type="term" value="F:DNA binding"/>
    <property type="evidence" value="ECO:0007669"/>
    <property type="project" value="InterPro"/>
</dbReference>
<accession>A0AAJ1VAN1</accession>
<evidence type="ECO:0000313" key="1">
    <source>
        <dbReference type="EMBL" id="MDM5282675.1"/>
    </source>
</evidence>
<reference evidence="1" key="1">
    <citation type="submission" date="2023-06" db="EMBL/GenBank/DDBJ databases">
        <title>Comparative genomics of Bacillaceae isolates and their secondary metabolite potential.</title>
        <authorList>
            <person name="Song L."/>
            <person name="Nielsen L.J."/>
            <person name="Mohite O."/>
            <person name="Xu X."/>
            <person name="Weber T."/>
            <person name="Kovacs A.T."/>
        </authorList>
    </citation>
    <scope>NUCLEOTIDE SEQUENCE</scope>
    <source>
        <strain evidence="1">G1S1</strain>
    </source>
</reference>
<protein>
    <submittedName>
        <fullName evidence="1">Helix-turn-helix transcriptional regulator</fullName>
    </submittedName>
</protein>
<gene>
    <name evidence="1" type="ORF">QUF85_05105</name>
</gene>
<comment type="caution">
    <text evidence="1">The sequence shown here is derived from an EMBL/GenBank/DDBJ whole genome shotgun (WGS) entry which is preliminary data.</text>
</comment>
<dbReference type="CDD" id="cd00093">
    <property type="entry name" value="HTH_XRE"/>
    <property type="match status" value="1"/>
</dbReference>
<dbReference type="Gene3D" id="1.10.260.40">
    <property type="entry name" value="lambda repressor-like DNA-binding domains"/>
    <property type="match status" value="1"/>
</dbReference>
<dbReference type="Proteomes" id="UP001238973">
    <property type="component" value="Unassembled WGS sequence"/>
</dbReference>
<sequence>MIGVDVNSLPYESKIKYPMIKYVRLCRNLTQEQFGTVCKIDQGVLAKLERGDLDLSIHYESKILEGCHALYISDLELQSVKRLVELKEQRGIK</sequence>
<dbReference type="RefSeq" id="WP_289348938.1">
    <property type="nucleotide sequence ID" value="NZ_JAUCFI010000003.1"/>
</dbReference>
<proteinExistence type="predicted"/>
<dbReference type="EMBL" id="JAUCFI010000003">
    <property type="protein sequence ID" value="MDM5282675.1"/>
    <property type="molecule type" value="Genomic_DNA"/>
</dbReference>
<name>A0AAJ1VAN1_9BACI</name>
<dbReference type="SUPFAM" id="SSF47413">
    <property type="entry name" value="lambda repressor-like DNA-binding domains"/>
    <property type="match status" value="1"/>
</dbReference>
<evidence type="ECO:0000313" key="2">
    <source>
        <dbReference type="Proteomes" id="UP001238973"/>
    </source>
</evidence>
<dbReference type="InterPro" id="IPR001387">
    <property type="entry name" value="Cro/C1-type_HTH"/>
</dbReference>
<dbReference type="InterPro" id="IPR010982">
    <property type="entry name" value="Lambda_DNA-bd_dom_sf"/>
</dbReference>
<organism evidence="1 2">
    <name type="scientific">Peribacillus frigoritolerans</name>
    <dbReference type="NCBI Taxonomy" id="450367"/>
    <lineage>
        <taxon>Bacteria</taxon>
        <taxon>Bacillati</taxon>
        <taxon>Bacillota</taxon>
        <taxon>Bacilli</taxon>
        <taxon>Bacillales</taxon>
        <taxon>Bacillaceae</taxon>
        <taxon>Peribacillus</taxon>
    </lineage>
</organism>